<dbReference type="SMART" id="SM00478">
    <property type="entry name" value="ENDO3c"/>
    <property type="match status" value="1"/>
</dbReference>
<dbReference type="InterPro" id="IPR011257">
    <property type="entry name" value="DNA_glycosylase"/>
</dbReference>
<evidence type="ECO:0000313" key="2">
    <source>
        <dbReference type="EMBL" id="KAK3682783.1"/>
    </source>
</evidence>
<dbReference type="PANTHER" id="PTHR47203">
    <property type="match status" value="1"/>
</dbReference>
<evidence type="ECO:0000259" key="1">
    <source>
        <dbReference type="SMART" id="SM00478"/>
    </source>
</evidence>
<protein>
    <submittedName>
        <fullName evidence="2">DNA glycosylase</fullName>
    </submittedName>
</protein>
<dbReference type="AlphaFoldDB" id="A0AAE0X1F4"/>
<dbReference type="InterPro" id="IPR003265">
    <property type="entry name" value="HhH-GPD_domain"/>
</dbReference>
<organism evidence="2 3">
    <name type="scientific">Podospora appendiculata</name>
    <dbReference type="NCBI Taxonomy" id="314037"/>
    <lineage>
        <taxon>Eukaryota</taxon>
        <taxon>Fungi</taxon>
        <taxon>Dikarya</taxon>
        <taxon>Ascomycota</taxon>
        <taxon>Pezizomycotina</taxon>
        <taxon>Sordariomycetes</taxon>
        <taxon>Sordariomycetidae</taxon>
        <taxon>Sordariales</taxon>
        <taxon>Podosporaceae</taxon>
        <taxon>Podospora</taxon>
    </lineage>
</organism>
<dbReference type="Proteomes" id="UP001270362">
    <property type="component" value="Unassembled WGS sequence"/>
</dbReference>
<feature type="domain" description="HhH-GPD" evidence="1">
    <location>
        <begin position="2"/>
        <end position="145"/>
    </location>
</feature>
<name>A0AAE0X1F4_9PEZI</name>
<reference evidence="2" key="1">
    <citation type="journal article" date="2023" name="Mol. Phylogenet. Evol.">
        <title>Genome-scale phylogeny and comparative genomics of the fungal order Sordariales.</title>
        <authorList>
            <person name="Hensen N."/>
            <person name="Bonometti L."/>
            <person name="Westerberg I."/>
            <person name="Brannstrom I.O."/>
            <person name="Guillou S."/>
            <person name="Cros-Aarteil S."/>
            <person name="Calhoun S."/>
            <person name="Haridas S."/>
            <person name="Kuo A."/>
            <person name="Mondo S."/>
            <person name="Pangilinan J."/>
            <person name="Riley R."/>
            <person name="LaButti K."/>
            <person name="Andreopoulos B."/>
            <person name="Lipzen A."/>
            <person name="Chen C."/>
            <person name="Yan M."/>
            <person name="Daum C."/>
            <person name="Ng V."/>
            <person name="Clum A."/>
            <person name="Steindorff A."/>
            <person name="Ohm R.A."/>
            <person name="Martin F."/>
            <person name="Silar P."/>
            <person name="Natvig D.O."/>
            <person name="Lalanne C."/>
            <person name="Gautier V."/>
            <person name="Ament-Velasquez S.L."/>
            <person name="Kruys A."/>
            <person name="Hutchinson M.I."/>
            <person name="Powell A.J."/>
            <person name="Barry K."/>
            <person name="Miller A.N."/>
            <person name="Grigoriev I.V."/>
            <person name="Debuchy R."/>
            <person name="Gladieux P."/>
            <person name="Hiltunen Thoren M."/>
            <person name="Johannesson H."/>
        </authorList>
    </citation>
    <scope>NUCLEOTIDE SEQUENCE</scope>
    <source>
        <strain evidence="2">CBS 314.62</strain>
    </source>
</reference>
<dbReference type="GO" id="GO:0000702">
    <property type="term" value="F:oxidized base lesion DNA N-glycosylase activity"/>
    <property type="evidence" value="ECO:0007669"/>
    <property type="project" value="UniProtKB-ARBA"/>
</dbReference>
<dbReference type="CDD" id="cd00056">
    <property type="entry name" value="ENDO3c"/>
    <property type="match status" value="1"/>
</dbReference>
<dbReference type="SUPFAM" id="SSF48150">
    <property type="entry name" value="DNA-glycosylase"/>
    <property type="match status" value="1"/>
</dbReference>
<reference evidence="2" key="2">
    <citation type="submission" date="2023-06" db="EMBL/GenBank/DDBJ databases">
        <authorList>
            <consortium name="Lawrence Berkeley National Laboratory"/>
            <person name="Haridas S."/>
            <person name="Hensen N."/>
            <person name="Bonometti L."/>
            <person name="Westerberg I."/>
            <person name="Brannstrom I.O."/>
            <person name="Guillou S."/>
            <person name="Cros-Aarteil S."/>
            <person name="Calhoun S."/>
            <person name="Kuo A."/>
            <person name="Mondo S."/>
            <person name="Pangilinan J."/>
            <person name="Riley R."/>
            <person name="Labutti K."/>
            <person name="Andreopoulos B."/>
            <person name="Lipzen A."/>
            <person name="Chen C."/>
            <person name="Yanf M."/>
            <person name="Daum C."/>
            <person name="Ng V."/>
            <person name="Clum A."/>
            <person name="Steindorff A."/>
            <person name="Ohm R."/>
            <person name="Martin F."/>
            <person name="Silar P."/>
            <person name="Natvig D."/>
            <person name="Lalanne C."/>
            <person name="Gautier V."/>
            <person name="Ament-Velasquez S.L."/>
            <person name="Kruys A."/>
            <person name="Hutchinson M.I."/>
            <person name="Powell A.J."/>
            <person name="Barry K."/>
            <person name="Miller A.N."/>
            <person name="Grigoriev I.V."/>
            <person name="Debuchy R."/>
            <person name="Gladieux P."/>
            <person name="Thoren M.H."/>
            <person name="Johannesson H."/>
        </authorList>
    </citation>
    <scope>NUCLEOTIDE SEQUENCE</scope>
    <source>
        <strain evidence="2">CBS 314.62</strain>
    </source>
</reference>
<sequence>MDAVYGRSDAWAAIAAGGQAKLQAAIKCGGLSAVKSRVIISILEQVHSRYGAYTLEHLRGVSSAQAMEEMLSFKGVGPKTASCVLLFCLGRESFAVDTHVWRISGLLGWRPEGASRDQTHLHLDARVPDEDKYGLHVLMVTHGKRCGECKAGGKSVGKCELRRAFRRGGGVKGEDGIKNEEEEEDIKMEVEDVKMEMEDIKMKAEEAD</sequence>
<evidence type="ECO:0000313" key="3">
    <source>
        <dbReference type="Proteomes" id="UP001270362"/>
    </source>
</evidence>
<dbReference type="Gene3D" id="1.10.1670.10">
    <property type="entry name" value="Helix-hairpin-Helix base-excision DNA repair enzymes (C-terminal)"/>
    <property type="match status" value="1"/>
</dbReference>
<dbReference type="PANTHER" id="PTHR47203:SF1">
    <property type="entry name" value="HYPOTHETICAL BASE EXCISION DNA REPAIR PROTEIN (EUROFUNG)"/>
    <property type="match status" value="1"/>
</dbReference>
<proteinExistence type="predicted"/>
<dbReference type="InterPro" id="IPR023170">
    <property type="entry name" value="HhH_base_excis_C"/>
</dbReference>
<accession>A0AAE0X1F4</accession>
<dbReference type="Gene3D" id="1.10.340.30">
    <property type="entry name" value="Hypothetical protein, domain 2"/>
    <property type="match status" value="1"/>
</dbReference>
<dbReference type="EMBL" id="JAULSO010000005">
    <property type="protein sequence ID" value="KAK3682783.1"/>
    <property type="molecule type" value="Genomic_DNA"/>
</dbReference>
<keyword evidence="3" id="KW-1185">Reference proteome</keyword>
<gene>
    <name evidence="2" type="ORF">B0T22DRAFT_471961</name>
</gene>
<comment type="caution">
    <text evidence="2">The sequence shown here is derived from an EMBL/GenBank/DDBJ whole genome shotgun (WGS) entry which is preliminary data.</text>
</comment>
<dbReference type="GO" id="GO:0006285">
    <property type="term" value="P:base-excision repair, AP site formation"/>
    <property type="evidence" value="ECO:0007669"/>
    <property type="project" value="UniProtKB-ARBA"/>
</dbReference>